<dbReference type="Proteomes" id="UP000234323">
    <property type="component" value="Unassembled WGS sequence"/>
</dbReference>
<keyword evidence="3" id="KW-1185">Reference proteome</keyword>
<keyword evidence="1" id="KW-0812">Transmembrane</keyword>
<name>A0A2I1GQU4_9GLOM</name>
<dbReference type="EMBL" id="LLXI01000695">
    <property type="protein sequence ID" value="PKY49022.1"/>
    <property type="molecule type" value="Genomic_DNA"/>
</dbReference>
<accession>A0A2I1GQU4</accession>
<evidence type="ECO:0000313" key="3">
    <source>
        <dbReference type="Proteomes" id="UP000234323"/>
    </source>
</evidence>
<keyword evidence="1" id="KW-1133">Transmembrane helix</keyword>
<sequence length="72" mass="7332">MKRTIVVVGAVGIGVSAAGIGVLVVAAVVVAAIVAALERLTSTEASCIIEIVGDDILEDIRQEAQRGMLDIT</sequence>
<organism evidence="2 3">
    <name type="scientific">Rhizophagus irregularis</name>
    <dbReference type="NCBI Taxonomy" id="588596"/>
    <lineage>
        <taxon>Eukaryota</taxon>
        <taxon>Fungi</taxon>
        <taxon>Fungi incertae sedis</taxon>
        <taxon>Mucoromycota</taxon>
        <taxon>Glomeromycotina</taxon>
        <taxon>Glomeromycetes</taxon>
        <taxon>Glomerales</taxon>
        <taxon>Glomeraceae</taxon>
        <taxon>Rhizophagus</taxon>
    </lineage>
</organism>
<dbReference type="AlphaFoldDB" id="A0A2I1GQU4"/>
<protein>
    <submittedName>
        <fullName evidence="2">Uncharacterized protein</fullName>
    </submittedName>
</protein>
<gene>
    <name evidence="2" type="ORF">RhiirA4_464808</name>
</gene>
<evidence type="ECO:0000256" key="1">
    <source>
        <dbReference type="SAM" id="Phobius"/>
    </source>
</evidence>
<evidence type="ECO:0000313" key="2">
    <source>
        <dbReference type="EMBL" id="PKY49022.1"/>
    </source>
</evidence>
<comment type="caution">
    <text evidence="2">The sequence shown here is derived from an EMBL/GenBank/DDBJ whole genome shotgun (WGS) entry which is preliminary data.</text>
</comment>
<reference evidence="2 3" key="1">
    <citation type="submission" date="2015-10" db="EMBL/GenBank/DDBJ databases">
        <title>Genome analyses suggest a sexual origin of heterokaryosis in a supposedly ancient asexual fungus.</title>
        <authorList>
            <person name="Ropars J."/>
            <person name="Sedzielewska K."/>
            <person name="Noel J."/>
            <person name="Charron P."/>
            <person name="Farinelli L."/>
            <person name="Marton T."/>
            <person name="Kruger M."/>
            <person name="Pelin A."/>
            <person name="Brachmann A."/>
            <person name="Corradi N."/>
        </authorList>
    </citation>
    <scope>NUCLEOTIDE SEQUENCE [LARGE SCALE GENOMIC DNA]</scope>
    <source>
        <strain evidence="2 3">A4</strain>
    </source>
</reference>
<proteinExistence type="predicted"/>
<feature type="transmembrane region" description="Helical" evidence="1">
    <location>
        <begin position="7"/>
        <end position="37"/>
    </location>
</feature>
<keyword evidence="1" id="KW-0472">Membrane</keyword>